<feature type="domain" description="Carrier" evidence="4">
    <location>
        <begin position="1000"/>
        <end position="1075"/>
    </location>
</feature>
<dbReference type="Pfam" id="PF00550">
    <property type="entry name" value="PP-binding"/>
    <property type="match status" value="1"/>
</dbReference>
<protein>
    <submittedName>
        <fullName evidence="5">Amino acid adenylation domain-containing protein</fullName>
    </submittedName>
</protein>
<dbReference type="PANTHER" id="PTHR45527:SF1">
    <property type="entry name" value="FATTY ACID SYNTHASE"/>
    <property type="match status" value="1"/>
</dbReference>
<evidence type="ECO:0000256" key="1">
    <source>
        <dbReference type="ARBA" id="ARBA00022450"/>
    </source>
</evidence>
<dbReference type="PROSITE" id="PS50075">
    <property type="entry name" value="CARRIER"/>
    <property type="match status" value="1"/>
</dbReference>
<dbReference type="InterPro" id="IPR010071">
    <property type="entry name" value="AA_adenyl_dom"/>
</dbReference>
<name>A0A8A4TJ32_SULCO</name>
<dbReference type="SMART" id="SM00823">
    <property type="entry name" value="PKS_PP"/>
    <property type="match status" value="1"/>
</dbReference>
<proteinExistence type="predicted"/>
<dbReference type="GO" id="GO:0005829">
    <property type="term" value="C:cytosol"/>
    <property type="evidence" value="ECO:0007669"/>
    <property type="project" value="TreeGrafter"/>
</dbReference>
<dbReference type="FunFam" id="3.40.50.980:FF:000001">
    <property type="entry name" value="Non-ribosomal peptide synthetase"/>
    <property type="match status" value="1"/>
</dbReference>
<dbReference type="Pfam" id="PF13193">
    <property type="entry name" value="AMP-binding_C"/>
    <property type="match status" value="1"/>
</dbReference>
<dbReference type="SUPFAM" id="SSF56801">
    <property type="entry name" value="Acetyl-CoA synthetase-like"/>
    <property type="match status" value="1"/>
</dbReference>
<dbReference type="Pfam" id="PF00668">
    <property type="entry name" value="Condensation"/>
    <property type="match status" value="1"/>
</dbReference>
<evidence type="ECO:0000256" key="3">
    <source>
        <dbReference type="SAM" id="MobiDB-lite"/>
    </source>
</evidence>
<dbReference type="KEGG" id="scor:J3U87_31025"/>
<keyword evidence="2" id="KW-0597">Phosphoprotein</keyword>
<dbReference type="RefSeq" id="WP_237379670.1">
    <property type="nucleotide sequence ID" value="NZ_CP071793.1"/>
</dbReference>
<dbReference type="CDD" id="cd05930">
    <property type="entry name" value="A_NRPS"/>
    <property type="match status" value="1"/>
</dbReference>
<dbReference type="InterPro" id="IPR000873">
    <property type="entry name" value="AMP-dep_synth/lig_dom"/>
</dbReference>
<keyword evidence="6" id="KW-1185">Reference proteome</keyword>
<dbReference type="PROSITE" id="PS00455">
    <property type="entry name" value="AMP_BINDING"/>
    <property type="match status" value="1"/>
</dbReference>
<dbReference type="Gene3D" id="3.40.50.980">
    <property type="match status" value="2"/>
</dbReference>
<dbReference type="InterPro" id="IPR036736">
    <property type="entry name" value="ACP-like_sf"/>
</dbReference>
<dbReference type="InterPro" id="IPR020806">
    <property type="entry name" value="PKS_PP-bd"/>
</dbReference>
<dbReference type="Gene3D" id="2.30.38.10">
    <property type="entry name" value="Luciferase, Domain 3"/>
    <property type="match status" value="1"/>
</dbReference>
<dbReference type="GO" id="GO:0043041">
    <property type="term" value="P:amino acid activation for nonribosomal peptide biosynthetic process"/>
    <property type="evidence" value="ECO:0007669"/>
    <property type="project" value="TreeGrafter"/>
</dbReference>
<evidence type="ECO:0000259" key="4">
    <source>
        <dbReference type="PROSITE" id="PS50075"/>
    </source>
</evidence>
<dbReference type="InterPro" id="IPR020845">
    <property type="entry name" value="AMP-binding_CS"/>
</dbReference>
<dbReference type="Gene3D" id="3.30.559.30">
    <property type="entry name" value="Nonribosomal peptide synthetase, condensation domain"/>
    <property type="match status" value="1"/>
</dbReference>
<dbReference type="InterPro" id="IPR009081">
    <property type="entry name" value="PP-bd_ACP"/>
</dbReference>
<dbReference type="Gene3D" id="3.30.300.30">
    <property type="match status" value="1"/>
</dbReference>
<dbReference type="NCBIfam" id="TIGR01733">
    <property type="entry name" value="AA-adenyl-dom"/>
    <property type="match status" value="1"/>
</dbReference>
<keyword evidence="1" id="KW-0596">Phosphopantetheine</keyword>
<dbReference type="SUPFAM" id="SSF47336">
    <property type="entry name" value="ACP-like"/>
    <property type="match status" value="1"/>
</dbReference>
<evidence type="ECO:0000313" key="5">
    <source>
        <dbReference type="EMBL" id="QTD50039.1"/>
    </source>
</evidence>
<sequence length="1111" mass="124923">MTANRERLKQLLQQKLADRTGPQPTSWGQRALWFLQKLQPDCVAYNVGAAIKLHFELNLDAFETALDQVVTAFAVLRTHFQETASGGVEQVVASQIPRCLERIDARAWEPEHLRHTIDEAMNQPFDLTTAPLMRMRHYRIPGGKGVLTFSIHHIICDYTSIRLLFDHLTKAYQRLEAGESARVMPPQHSYVDYCRTQRNLLASDRGKALESFWRETLAAPGGSGSLPWDHPPKAMPSYRGSSVHFTIETIALKRIRQMAVRCETTPFVLLLTVYAILLHRCSGDRHIRVGVPTMGRNRPEFADQISFFVNPVVMHVDFEGGPSFRCLVEQVRQTMFRAMAHSDFPLQKLADLRVSSAGRQPGHLFSADFNLIGSRDAAGPSLMQAVAASEPHRFDWNGWLVETYPFEERGAQLPLSMNVELAANRGYGRLVYADDLFEKATVEEIAAHFQTLLTDALTHPDRSCVKLRCCHPSTAQRHLVDFNAAPQRETQPEPLLDAFARQVATRPQAIALETEQEHWSYGELDAQIHHLADRLRTCGIRPEDRVGVAAPLSVTYMVAVLAVMKAGGAYVPLDPKAPEGRLRHQITDSGMSLIVTDPEHAPAVADRSVPVLTWNTDEARALSRTLPQVPNRALAGNTAYLIYTSGTTGRPKGVAITRGQLDSYLARCAVHYRREAGYGNPAHAAATFDLTITSLFPPLMCGQKVVLFEHNRLCMPLGDYLNRHPNFTALKLTPSHLALLAEHWRPESIHRSRGNLVLGGEPLLAEHLTHLRNCGPELRFFNEYGPTEATVGCMSFEVPKHLDEKGAVPLGRPMEGTRIYVLDAHLQPTPTNVAGEIFIGGNQVARGYWRAPALTAERFVPDPFAKRPGARMFRTGDFAHFRADGHLMFQGRRDDQIKIRGYRVTRGEIEDGLRRLPEVRDARVLLDSDSRGKRLAAYLETDHPFEIDELRRHLHAKLPEYMIPNSVHTITRFPLTTHGKVDVAKLAELREAPRQPVAHPPGSQEERILAEVWCRVLDREQVGIHQNFFDLGGHSLLLLHMQAELTDRFAFKPALMDFFRYPTISTYARHLAQRTLPKTTTNAIAARAQRQQQARAHQHRPALPAWRNATP</sequence>
<evidence type="ECO:0000313" key="6">
    <source>
        <dbReference type="Proteomes" id="UP000663929"/>
    </source>
</evidence>
<dbReference type="Proteomes" id="UP000663929">
    <property type="component" value="Chromosome"/>
</dbReference>
<dbReference type="CDD" id="cd19531">
    <property type="entry name" value="LCL_NRPS-like"/>
    <property type="match status" value="1"/>
</dbReference>
<feature type="region of interest" description="Disordered" evidence="3">
    <location>
        <begin position="1087"/>
        <end position="1111"/>
    </location>
</feature>
<dbReference type="InterPro" id="IPR023213">
    <property type="entry name" value="CAT-like_dom_sf"/>
</dbReference>
<dbReference type="SUPFAM" id="SSF52777">
    <property type="entry name" value="CoA-dependent acyltransferases"/>
    <property type="match status" value="2"/>
</dbReference>
<dbReference type="Pfam" id="PF00501">
    <property type="entry name" value="AMP-binding"/>
    <property type="match status" value="1"/>
</dbReference>
<gene>
    <name evidence="5" type="ORF">J3U87_31025</name>
</gene>
<dbReference type="Gene3D" id="1.10.1200.10">
    <property type="entry name" value="ACP-like"/>
    <property type="match status" value="1"/>
</dbReference>
<reference evidence="5" key="1">
    <citation type="submission" date="2021-03" db="EMBL/GenBank/DDBJ databases">
        <title>Acanthopleuribacteraceae sp. M133.</title>
        <authorList>
            <person name="Wang G."/>
        </authorList>
    </citation>
    <scope>NUCLEOTIDE SEQUENCE</scope>
    <source>
        <strain evidence="5">M133</strain>
    </source>
</reference>
<dbReference type="GO" id="GO:0009239">
    <property type="term" value="P:enterobactin biosynthetic process"/>
    <property type="evidence" value="ECO:0007669"/>
    <property type="project" value="TreeGrafter"/>
</dbReference>
<evidence type="ECO:0000256" key="2">
    <source>
        <dbReference type="ARBA" id="ARBA00022553"/>
    </source>
</evidence>
<dbReference type="PANTHER" id="PTHR45527">
    <property type="entry name" value="NONRIBOSOMAL PEPTIDE SYNTHETASE"/>
    <property type="match status" value="1"/>
</dbReference>
<dbReference type="GO" id="GO:0047527">
    <property type="term" value="F:2,3-dihydroxybenzoate-serine ligase activity"/>
    <property type="evidence" value="ECO:0007669"/>
    <property type="project" value="TreeGrafter"/>
</dbReference>
<dbReference type="EMBL" id="CP071793">
    <property type="protein sequence ID" value="QTD50039.1"/>
    <property type="molecule type" value="Genomic_DNA"/>
</dbReference>
<organism evidence="5 6">
    <name type="scientific">Sulfidibacter corallicola</name>
    <dbReference type="NCBI Taxonomy" id="2818388"/>
    <lineage>
        <taxon>Bacteria</taxon>
        <taxon>Pseudomonadati</taxon>
        <taxon>Acidobacteriota</taxon>
        <taxon>Holophagae</taxon>
        <taxon>Acanthopleuribacterales</taxon>
        <taxon>Acanthopleuribacteraceae</taxon>
        <taxon>Sulfidibacter</taxon>
    </lineage>
</organism>
<accession>A0A8A4TJ32</accession>
<dbReference type="Gene3D" id="3.30.559.10">
    <property type="entry name" value="Chloramphenicol acetyltransferase-like domain"/>
    <property type="match status" value="1"/>
</dbReference>
<dbReference type="InterPro" id="IPR045851">
    <property type="entry name" value="AMP-bd_C_sf"/>
</dbReference>
<dbReference type="InterPro" id="IPR001242">
    <property type="entry name" value="Condensation_dom"/>
</dbReference>
<dbReference type="GO" id="GO:0009366">
    <property type="term" value="C:enterobactin synthetase complex"/>
    <property type="evidence" value="ECO:0007669"/>
    <property type="project" value="TreeGrafter"/>
</dbReference>
<dbReference type="AlphaFoldDB" id="A0A8A4TJ32"/>
<dbReference type="GO" id="GO:0031177">
    <property type="term" value="F:phosphopantetheine binding"/>
    <property type="evidence" value="ECO:0007669"/>
    <property type="project" value="InterPro"/>
</dbReference>
<dbReference type="InterPro" id="IPR025110">
    <property type="entry name" value="AMP-bd_C"/>
</dbReference>